<evidence type="ECO:0000256" key="1">
    <source>
        <dbReference type="SAM" id="MobiDB-lite"/>
    </source>
</evidence>
<dbReference type="EMBL" id="LFZO01000855">
    <property type="protein sequence ID" value="KXS95999.1"/>
    <property type="molecule type" value="Genomic_DNA"/>
</dbReference>
<reference evidence="2 3" key="1">
    <citation type="submission" date="2015-07" db="EMBL/GenBank/DDBJ databases">
        <title>Comparative genomics of the Sigatoka disease complex on banana suggests a link between parallel evolutionary changes in Pseudocercospora fijiensis and Pseudocercospora eumusae and increased virulence on the banana host.</title>
        <authorList>
            <person name="Chang T.-C."/>
            <person name="Salvucci A."/>
            <person name="Crous P.W."/>
            <person name="Stergiopoulos I."/>
        </authorList>
    </citation>
    <scope>NUCLEOTIDE SEQUENCE [LARGE SCALE GENOMIC DNA]</scope>
    <source>
        <strain evidence="2 3">CBS 116634</strain>
    </source>
</reference>
<accession>A0A139H0S9</accession>
<comment type="caution">
    <text evidence="2">The sequence shown here is derived from an EMBL/GenBank/DDBJ whole genome shotgun (WGS) entry which is preliminary data.</text>
</comment>
<feature type="compositionally biased region" description="Basic and acidic residues" evidence="1">
    <location>
        <begin position="518"/>
        <end position="545"/>
    </location>
</feature>
<evidence type="ECO:0000313" key="2">
    <source>
        <dbReference type="EMBL" id="KXS95999.1"/>
    </source>
</evidence>
<sequence length="655" mass="73240">MRADIPGTTMGTYMATPPTMKRTTITRTPQAIMTSKGERVEGTWLWVLEDAAYVASKNDEFHSLWINRRRNNAISMLRSLLWLFISLEPGIAAGCAEYFDSAERTQFTLESIETTWWIFEAIHFEKTTQQAPCYPRLIQNKKFTWSKIPRCSSQRESRDCSTLTDSTLRLNTSYIDYFEIKAAGTFLWVLEAAQKLPAGLPTLYNRMLTAINTKHRSTAARVFKWIALAVRSLSLLELATIACVTPQYGLTLEQSARDLVAACGPMIAIKENPPYQNSFDTMADVPTVGFVHSSVEEYLRGLTVMSENALPDFRIAEDMAELELVQTCIQCLQDSGLHRSPGLESVEQYFKRAAAVSGNEQEIWRSYEFFLPESVVRHNWSWGASQPLMKVPPLAVAAYLGVLPWAKHILTNSSQEAVLRHSHDIDVTTRPDCQIAFVFAVLGQQLGLARRPLDSNGAAVNCADDAGIIRSTPLAASDVSTTALDIVLDQQERVPRAITFVEVIQLLKFHGAIANNKEKESLEEQAERGGRWEEAWPESGLDRRPSSHSPVSSSGSYSPRFWAGARAPRHASSFSDLASPLEDQEDVWLSRRASLAAWQRKPDRRLSSRSTVRRQRSHSPTFGAGPRLLQPANSVDDVASLLYISQHAKVTGEEQ</sequence>
<gene>
    <name evidence="2" type="ORF">AC579_9353</name>
</gene>
<feature type="region of interest" description="Disordered" evidence="1">
    <location>
        <begin position="518"/>
        <end position="558"/>
    </location>
</feature>
<organism evidence="2 3">
    <name type="scientific">Pseudocercospora musae</name>
    <dbReference type="NCBI Taxonomy" id="113226"/>
    <lineage>
        <taxon>Eukaryota</taxon>
        <taxon>Fungi</taxon>
        <taxon>Dikarya</taxon>
        <taxon>Ascomycota</taxon>
        <taxon>Pezizomycotina</taxon>
        <taxon>Dothideomycetes</taxon>
        <taxon>Dothideomycetidae</taxon>
        <taxon>Mycosphaerellales</taxon>
        <taxon>Mycosphaerellaceae</taxon>
        <taxon>Pseudocercospora</taxon>
    </lineage>
</organism>
<dbReference type="PANTHER" id="PTHR10039">
    <property type="entry name" value="AMELOGENIN"/>
    <property type="match status" value="1"/>
</dbReference>
<feature type="region of interest" description="Disordered" evidence="1">
    <location>
        <begin position="604"/>
        <end position="630"/>
    </location>
</feature>
<protein>
    <submittedName>
        <fullName evidence="2">Uncharacterized protein</fullName>
    </submittedName>
</protein>
<dbReference type="OrthoDB" id="5418336at2759"/>
<keyword evidence="3" id="KW-1185">Reference proteome</keyword>
<dbReference type="STRING" id="113226.A0A139H0S9"/>
<feature type="compositionally biased region" description="Low complexity" evidence="1">
    <location>
        <begin position="547"/>
        <end position="558"/>
    </location>
</feature>
<name>A0A139H0S9_9PEZI</name>
<dbReference type="Proteomes" id="UP000073492">
    <property type="component" value="Unassembled WGS sequence"/>
</dbReference>
<proteinExistence type="predicted"/>
<dbReference type="AlphaFoldDB" id="A0A139H0S9"/>
<evidence type="ECO:0000313" key="3">
    <source>
        <dbReference type="Proteomes" id="UP000073492"/>
    </source>
</evidence>